<accession>A0ABQ7JLK1</accession>
<evidence type="ECO:0000256" key="1">
    <source>
        <dbReference type="SAM" id="MobiDB-lite"/>
    </source>
</evidence>
<feature type="region of interest" description="Disordered" evidence="1">
    <location>
        <begin position="133"/>
        <end position="153"/>
    </location>
</feature>
<proteinExistence type="predicted"/>
<protein>
    <recommendedName>
        <fullName evidence="2">G domain-containing protein</fullName>
    </recommendedName>
</protein>
<feature type="domain" description="G" evidence="2">
    <location>
        <begin position="222"/>
        <end position="344"/>
    </location>
</feature>
<feature type="region of interest" description="Disordered" evidence="1">
    <location>
        <begin position="1"/>
        <end position="114"/>
    </location>
</feature>
<feature type="compositionally biased region" description="Polar residues" evidence="1">
    <location>
        <begin position="57"/>
        <end position="70"/>
    </location>
</feature>
<dbReference type="CDD" id="cd00882">
    <property type="entry name" value="Ras_like_GTPase"/>
    <property type="match status" value="1"/>
</dbReference>
<feature type="compositionally biased region" description="Polar residues" evidence="1">
    <location>
        <begin position="94"/>
        <end position="114"/>
    </location>
</feature>
<evidence type="ECO:0000313" key="3">
    <source>
        <dbReference type="EMBL" id="KAG0279309.1"/>
    </source>
</evidence>
<keyword evidence="4" id="KW-1185">Reference proteome</keyword>
<dbReference type="EMBL" id="JAAAIM010001358">
    <property type="protein sequence ID" value="KAG0279309.1"/>
    <property type="molecule type" value="Genomic_DNA"/>
</dbReference>
<evidence type="ECO:0000259" key="2">
    <source>
        <dbReference type="Pfam" id="PF01926"/>
    </source>
</evidence>
<dbReference type="SUPFAM" id="SSF52540">
    <property type="entry name" value="P-loop containing nucleoside triphosphate hydrolases"/>
    <property type="match status" value="1"/>
</dbReference>
<dbReference type="Proteomes" id="UP001194696">
    <property type="component" value="Unassembled WGS sequence"/>
</dbReference>
<feature type="region of interest" description="Disordered" evidence="1">
    <location>
        <begin position="165"/>
        <end position="192"/>
    </location>
</feature>
<reference evidence="3 4" key="1">
    <citation type="journal article" date="2020" name="Fungal Divers.">
        <title>Resolving the Mortierellaceae phylogeny through synthesis of multi-gene phylogenetics and phylogenomics.</title>
        <authorList>
            <person name="Vandepol N."/>
            <person name="Liber J."/>
            <person name="Desiro A."/>
            <person name="Na H."/>
            <person name="Kennedy M."/>
            <person name="Barry K."/>
            <person name="Grigoriev I.V."/>
            <person name="Miller A.N."/>
            <person name="O'Donnell K."/>
            <person name="Stajich J.E."/>
            <person name="Bonito G."/>
        </authorList>
    </citation>
    <scope>NUCLEOTIDE SEQUENCE [LARGE SCALE GENOMIC DNA]</scope>
    <source>
        <strain evidence="3 4">AD045</strain>
    </source>
</reference>
<comment type="caution">
    <text evidence="3">The sequence shown here is derived from an EMBL/GenBank/DDBJ whole genome shotgun (WGS) entry which is preliminary data.</text>
</comment>
<dbReference type="InterPro" id="IPR027417">
    <property type="entry name" value="P-loop_NTPase"/>
</dbReference>
<organism evidence="3 4">
    <name type="scientific">Linnemannia gamsii</name>
    <dbReference type="NCBI Taxonomy" id="64522"/>
    <lineage>
        <taxon>Eukaryota</taxon>
        <taxon>Fungi</taxon>
        <taxon>Fungi incertae sedis</taxon>
        <taxon>Mucoromycota</taxon>
        <taxon>Mortierellomycotina</taxon>
        <taxon>Mortierellomycetes</taxon>
        <taxon>Mortierellales</taxon>
        <taxon>Mortierellaceae</taxon>
        <taxon>Linnemannia</taxon>
    </lineage>
</organism>
<sequence>MSGLAQHPQADSGKGYEMTHPTSDGYTIRESPYGSPCPPTRDISCPDIRQMPKTNHKSTYGSSHPPTRDNSCADMRQMPNINHEPPYGSPRLPTRNNSCADMQQMPHSTPHQGSPLTVNILCYELQDEEIGSSADSKALPELPSSVSGQKTNEGGIFGQFERALPAPPLIPDRSHHPPAPSPRTRPAQVGGLGLHSGSIPIAGVERSSSLGIISAAAAVAKTVVLIGNPGVGKSAILNALGGKFESGISDVVGLTQQVTTEDVFIDNNNNSGPSDKTSVHKLHLIDLPGIVDNPDGKMDRLSHHIRLLQEVLRDERRQYVIFFVITPLNGRIDPNDVALMKLVLNNLEKGPKIGFIITQIEKGESVDRVKGSDYLSVILKKIGQHGSGGSTFLEKKRYLVLERHSGAFSAEKIMEIKNFILSFTPRKVKFGDIMALMARGYLSSLLEEKSK</sequence>
<dbReference type="InterPro" id="IPR006073">
    <property type="entry name" value="GTP-bd"/>
</dbReference>
<name>A0ABQ7JLK1_9FUNG</name>
<gene>
    <name evidence="3" type="ORF">BGZ96_001994</name>
</gene>
<dbReference type="Pfam" id="PF01926">
    <property type="entry name" value="MMR_HSR1"/>
    <property type="match status" value="1"/>
</dbReference>
<evidence type="ECO:0000313" key="4">
    <source>
        <dbReference type="Proteomes" id="UP001194696"/>
    </source>
</evidence>
<dbReference type="Gene3D" id="3.40.50.300">
    <property type="entry name" value="P-loop containing nucleotide triphosphate hydrolases"/>
    <property type="match status" value="1"/>
</dbReference>